<evidence type="ECO:0008006" key="6">
    <source>
        <dbReference type="Google" id="ProtNLM"/>
    </source>
</evidence>
<feature type="repeat" description="PPR" evidence="2">
    <location>
        <begin position="554"/>
        <end position="589"/>
    </location>
</feature>
<feature type="repeat" description="PPR" evidence="2">
    <location>
        <begin position="77"/>
        <end position="111"/>
    </location>
</feature>
<evidence type="ECO:0000313" key="5">
    <source>
        <dbReference type="Proteomes" id="UP000593562"/>
    </source>
</evidence>
<dbReference type="FunFam" id="1.25.40.10:FF:000243">
    <property type="entry name" value="Pentatricopeptide repeat-containing protein chloroplastic"/>
    <property type="match status" value="1"/>
</dbReference>
<dbReference type="SUPFAM" id="SSF48452">
    <property type="entry name" value="TPR-like"/>
    <property type="match status" value="1"/>
</dbReference>
<evidence type="ECO:0000256" key="2">
    <source>
        <dbReference type="PROSITE-ProRule" id="PRU00708"/>
    </source>
</evidence>
<evidence type="ECO:0000256" key="1">
    <source>
        <dbReference type="ARBA" id="ARBA00022737"/>
    </source>
</evidence>
<dbReference type="FunFam" id="1.25.40.10:FF:000285">
    <property type="entry name" value="Pentatricopeptide repeat-containing protein, chloroplastic"/>
    <property type="match status" value="1"/>
</dbReference>
<comment type="caution">
    <text evidence="4">The sequence shown here is derived from an EMBL/GenBank/DDBJ whole genome shotgun (WGS) entry which is preliminary data.</text>
</comment>
<dbReference type="PROSITE" id="PS51375">
    <property type="entry name" value="PPR"/>
    <property type="match status" value="6"/>
</dbReference>
<protein>
    <recommendedName>
        <fullName evidence="6">Pentatricopeptide repeat-containing protein</fullName>
    </recommendedName>
</protein>
<dbReference type="NCBIfam" id="TIGR00756">
    <property type="entry name" value="PPR"/>
    <property type="match status" value="6"/>
</dbReference>
<dbReference type="FunFam" id="1.25.40.10:FF:002091">
    <property type="entry name" value="Pentatricopeptide repeat-containing protein At4g08210"/>
    <property type="match status" value="1"/>
</dbReference>
<dbReference type="Proteomes" id="UP000593562">
    <property type="component" value="Unassembled WGS sequence"/>
</dbReference>
<accession>A0A7J7D1Q0</accession>
<proteinExistence type="predicted"/>
<dbReference type="Pfam" id="PF01535">
    <property type="entry name" value="PPR"/>
    <property type="match status" value="8"/>
</dbReference>
<gene>
    <name evidence="4" type="ORF">HS088_TW11G00361</name>
</gene>
<dbReference type="InterPro" id="IPR046848">
    <property type="entry name" value="E_motif"/>
</dbReference>
<dbReference type="Pfam" id="PF12854">
    <property type="entry name" value="PPR_1"/>
    <property type="match status" value="1"/>
</dbReference>
<name>A0A7J7D1Q0_TRIWF</name>
<dbReference type="FunCoup" id="A0A7J7D1Q0">
    <property type="interactions" value="73"/>
</dbReference>
<feature type="repeat" description="PPR" evidence="2">
    <location>
        <begin position="488"/>
        <end position="518"/>
    </location>
</feature>
<dbReference type="OrthoDB" id="185373at2759"/>
<dbReference type="InParanoid" id="A0A7J7D1Q0"/>
<dbReference type="Pfam" id="PF13041">
    <property type="entry name" value="PPR_2"/>
    <property type="match status" value="1"/>
</dbReference>
<evidence type="ECO:0000313" key="4">
    <source>
        <dbReference type="EMBL" id="KAF5740295.1"/>
    </source>
</evidence>
<dbReference type="GO" id="GO:0009451">
    <property type="term" value="P:RNA modification"/>
    <property type="evidence" value="ECO:0007669"/>
    <property type="project" value="InterPro"/>
</dbReference>
<feature type="transmembrane region" description="Helical" evidence="3">
    <location>
        <begin position="419"/>
        <end position="442"/>
    </location>
</feature>
<keyword evidence="3" id="KW-1133">Transmembrane helix</keyword>
<keyword evidence="1" id="KW-0677">Repeat</keyword>
<feature type="repeat" description="PPR" evidence="2">
    <location>
        <begin position="418"/>
        <end position="452"/>
    </location>
</feature>
<feature type="repeat" description="PPR" evidence="2">
    <location>
        <begin position="519"/>
        <end position="553"/>
    </location>
</feature>
<dbReference type="EMBL" id="JAAARO010000011">
    <property type="protein sequence ID" value="KAF5740295.1"/>
    <property type="molecule type" value="Genomic_DNA"/>
</dbReference>
<evidence type="ECO:0000256" key="3">
    <source>
        <dbReference type="SAM" id="Phobius"/>
    </source>
</evidence>
<keyword evidence="3" id="KW-0812">Transmembrane</keyword>
<dbReference type="AlphaFoldDB" id="A0A7J7D1Q0"/>
<reference evidence="4 5" key="1">
    <citation type="journal article" date="2020" name="Nat. Commun.">
        <title>Genome of Tripterygium wilfordii and identification of cytochrome P450 involved in triptolide biosynthesis.</title>
        <authorList>
            <person name="Tu L."/>
            <person name="Su P."/>
            <person name="Zhang Z."/>
            <person name="Gao L."/>
            <person name="Wang J."/>
            <person name="Hu T."/>
            <person name="Zhou J."/>
            <person name="Zhang Y."/>
            <person name="Zhao Y."/>
            <person name="Liu Y."/>
            <person name="Song Y."/>
            <person name="Tong Y."/>
            <person name="Lu Y."/>
            <person name="Yang J."/>
            <person name="Xu C."/>
            <person name="Jia M."/>
            <person name="Peters R.J."/>
            <person name="Huang L."/>
            <person name="Gao W."/>
        </authorList>
    </citation>
    <scope>NUCLEOTIDE SEQUENCE [LARGE SCALE GENOMIC DNA]</scope>
    <source>
        <strain evidence="5">cv. XIE 37</strain>
        <tissue evidence="4">Leaf</tissue>
    </source>
</reference>
<dbReference type="InterPro" id="IPR011990">
    <property type="entry name" value="TPR-like_helical_dom_sf"/>
</dbReference>
<dbReference type="InterPro" id="IPR046960">
    <property type="entry name" value="PPR_At4g14850-like_plant"/>
</dbReference>
<keyword evidence="3" id="KW-0472">Membrane</keyword>
<dbReference type="FunFam" id="1.25.40.10:FF:000442">
    <property type="entry name" value="Pentatricopeptide repeat-containing protein At3g49710"/>
    <property type="match status" value="1"/>
</dbReference>
<dbReference type="PANTHER" id="PTHR47926">
    <property type="entry name" value="PENTATRICOPEPTIDE REPEAT-CONTAINING PROTEIN"/>
    <property type="match status" value="1"/>
</dbReference>
<dbReference type="Pfam" id="PF20431">
    <property type="entry name" value="E_motif"/>
    <property type="match status" value="1"/>
</dbReference>
<sequence length="698" mass="77933">MTYCTSWVTVDLKRIAIALRHCGRVQAPKLGKSYHSHLIKSGVHHDIFIANNLISMYVDLTLLDDARKLFDDMVHRNVVTWTTMVSAYTSRGRPYEAIELYLKMLESKTDEEPNGFMYSAVLKACGYVGNVELGRLIHKRIISEKLERDTVLMNTLLDMYIKCGNFNDAREIFLDFSSANSTSWNTIISGFCKEGLMEEAVGLFHRMPEPNAVSWNSIIAGFADIGSLRALEFVCMMHQGGLRLDEFTFPCALKTCSFVGLLAMGMQIHGYVQKSGFESSYFTLSAMIDMYANCNEIKQAIKIFDQYACCNTYICDSLAIWNSMLSGYVVNECNVNAVNLLLQIYHSGVSKDSYFYSNALKVCINILNLRLGRQVHGLVVTGGYELDCVVGSILIDLYARQGNIKDAFGLFHRLPKKDIVAWSGLIMGCANMGLLLAAFSLFRDMINLNVEVDQFIISSVLKVCSSLSSLGSGKQVHALCMKRGYELEEVTLTSLIDMYSKCGEIEDGLALFLSMPKRDVVCWTGIIVGCGQNGRPKEAIKFFHDMIGSGLKPNEVTFLGVLSACRHAGLVEEAWTIFNSMKPDHGLEPHLEHYYCMVDLLGQAGCTKEAEKLIADMPFEPDKSIWGSMLEACAIHNKTNLVNVIAEHLLATSGKDPSIYVMLSNVYAKLGMWDKLSKVRETVKKLGRKEAGMSWIEI</sequence>
<dbReference type="Gene3D" id="1.25.40.10">
    <property type="entry name" value="Tetratricopeptide repeat domain"/>
    <property type="match status" value="6"/>
</dbReference>
<dbReference type="InterPro" id="IPR002885">
    <property type="entry name" value="PPR_rpt"/>
</dbReference>
<keyword evidence="5" id="KW-1185">Reference proteome</keyword>
<dbReference type="FunFam" id="1.25.40.10:FF:000381">
    <property type="entry name" value="Pentatricopeptide repeat-containing protein"/>
    <property type="match status" value="1"/>
</dbReference>
<organism evidence="4 5">
    <name type="scientific">Tripterygium wilfordii</name>
    <name type="common">Thunder God vine</name>
    <dbReference type="NCBI Taxonomy" id="458696"/>
    <lineage>
        <taxon>Eukaryota</taxon>
        <taxon>Viridiplantae</taxon>
        <taxon>Streptophyta</taxon>
        <taxon>Embryophyta</taxon>
        <taxon>Tracheophyta</taxon>
        <taxon>Spermatophyta</taxon>
        <taxon>Magnoliopsida</taxon>
        <taxon>eudicotyledons</taxon>
        <taxon>Gunneridae</taxon>
        <taxon>Pentapetalae</taxon>
        <taxon>rosids</taxon>
        <taxon>fabids</taxon>
        <taxon>Celastrales</taxon>
        <taxon>Celastraceae</taxon>
        <taxon>Tripterygium</taxon>
    </lineage>
</organism>
<feature type="repeat" description="PPR" evidence="2">
    <location>
        <begin position="180"/>
        <end position="214"/>
    </location>
</feature>
<dbReference type="GO" id="GO:0003723">
    <property type="term" value="F:RNA binding"/>
    <property type="evidence" value="ECO:0007669"/>
    <property type="project" value="InterPro"/>
</dbReference>